<dbReference type="Proteomes" id="UP000622604">
    <property type="component" value="Unassembled WGS sequence"/>
</dbReference>
<feature type="transmembrane region" description="Helical" evidence="1">
    <location>
        <begin position="96"/>
        <end position="113"/>
    </location>
</feature>
<dbReference type="EMBL" id="BMZC01000020">
    <property type="protein sequence ID" value="GGZ82055.1"/>
    <property type="molecule type" value="Genomic_DNA"/>
</dbReference>
<reference evidence="2" key="1">
    <citation type="journal article" date="2014" name="Int. J. Syst. Evol. Microbiol.">
        <title>Complete genome sequence of Corynebacterium casei LMG S-19264T (=DSM 44701T), isolated from a smear-ripened cheese.</title>
        <authorList>
            <consortium name="US DOE Joint Genome Institute (JGI-PGF)"/>
            <person name="Walter F."/>
            <person name="Albersmeier A."/>
            <person name="Kalinowski J."/>
            <person name="Ruckert C."/>
        </authorList>
    </citation>
    <scope>NUCLEOTIDE SEQUENCE</scope>
    <source>
        <strain evidence="2">KCTC 32337</strain>
    </source>
</reference>
<evidence type="ECO:0000313" key="3">
    <source>
        <dbReference type="Proteomes" id="UP000622604"/>
    </source>
</evidence>
<evidence type="ECO:0000256" key="1">
    <source>
        <dbReference type="SAM" id="Phobius"/>
    </source>
</evidence>
<gene>
    <name evidence="2" type="ORF">GCM10011274_44770</name>
</gene>
<comment type="caution">
    <text evidence="2">The sequence shown here is derived from an EMBL/GenBank/DDBJ whole genome shotgun (WGS) entry which is preliminary data.</text>
</comment>
<dbReference type="AlphaFoldDB" id="A0A8H9IDV9"/>
<evidence type="ECO:0000313" key="2">
    <source>
        <dbReference type="EMBL" id="GGZ82055.1"/>
    </source>
</evidence>
<reference evidence="2" key="2">
    <citation type="submission" date="2020-09" db="EMBL/GenBank/DDBJ databases">
        <authorList>
            <person name="Sun Q."/>
            <person name="Kim S."/>
        </authorList>
    </citation>
    <scope>NUCLEOTIDE SEQUENCE</scope>
    <source>
        <strain evidence="2">KCTC 32337</strain>
    </source>
</reference>
<name>A0A8H9IDV9_9ALTE</name>
<accession>A0A8H9IDV9</accession>
<keyword evidence="1" id="KW-0472">Membrane</keyword>
<sequence length="115" mass="13725">MNFERFQKHRHIVAGNTIYVSYDRFTTKFEIKVNDTVAYSKRFWFWPKHNSVIQIDSHSYVLNVYWLLIWGAKLKKGNSIVVEELLPKRRRRSISLLGYSIFIVLVRAAFVVFDP</sequence>
<protein>
    <submittedName>
        <fullName evidence="2">Uncharacterized protein</fullName>
    </submittedName>
</protein>
<keyword evidence="1" id="KW-1133">Transmembrane helix</keyword>
<proteinExistence type="predicted"/>
<organism evidence="2 3">
    <name type="scientific">Paraglaciecola chathamensis</name>
    <dbReference type="NCBI Taxonomy" id="368405"/>
    <lineage>
        <taxon>Bacteria</taxon>
        <taxon>Pseudomonadati</taxon>
        <taxon>Pseudomonadota</taxon>
        <taxon>Gammaproteobacteria</taxon>
        <taxon>Alteromonadales</taxon>
        <taxon>Alteromonadaceae</taxon>
        <taxon>Paraglaciecola</taxon>
    </lineage>
</organism>
<dbReference type="RefSeq" id="WP_013753470.1">
    <property type="nucleotide sequence ID" value="NZ_BMZC01000020.1"/>
</dbReference>
<keyword evidence="1" id="KW-0812">Transmembrane</keyword>